<dbReference type="PANTHER" id="PTHR42959">
    <property type="entry name" value="CARBAMOYLTRANSFERASE"/>
    <property type="match status" value="1"/>
</dbReference>
<keyword evidence="12" id="KW-0808">Transferase</keyword>
<dbReference type="RefSeq" id="WP_148579645.1">
    <property type="nucleotide sequence ID" value="NZ_SDKK01000012.1"/>
</dbReference>
<keyword evidence="6" id="KW-0862">Zinc</keyword>
<protein>
    <recommendedName>
        <fullName evidence="8">Carbamoyltransferase HypF</fullName>
        <ecNumber evidence="8">6.2.-.-</ecNumber>
    </recommendedName>
</protein>
<dbReference type="PROSITE" id="PS00150">
    <property type="entry name" value="ACYLPHOSPHATASE_1"/>
    <property type="match status" value="1"/>
</dbReference>
<feature type="active site" evidence="9">
    <location>
        <position position="44"/>
    </location>
</feature>
<evidence type="ECO:0000313" key="13">
    <source>
        <dbReference type="Proteomes" id="UP000389128"/>
    </source>
</evidence>
<evidence type="ECO:0000256" key="5">
    <source>
        <dbReference type="ARBA" id="ARBA00022771"/>
    </source>
</evidence>
<evidence type="ECO:0000259" key="10">
    <source>
        <dbReference type="PROSITE" id="PS51160"/>
    </source>
</evidence>
<dbReference type="InterPro" id="IPR051060">
    <property type="entry name" value="Carbamoyltrans_HypF-like"/>
</dbReference>
<evidence type="ECO:0000256" key="9">
    <source>
        <dbReference type="PROSITE-ProRule" id="PRU00520"/>
    </source>
</evidence>
<gene>
    <name evidence="12" type="primary">hypF</name>
    <name evidence="12" type="ORF">ETQ85_13725</name>
</gene>
<dbReference type="PANTHER" id="PTHR42959:SF1">
    <property type="entry name" value="CARBAMOYLTRANSFERASE HYPF"/>
    <property type="match status" value="1"/>
</dbReference>
<keyword evidence="9" id="KW-0378">Hydrolase</keyword>
<dbReference type="Gene3D" id="3.30.110.120">
    <property type="match status" value="1"/>
</dbReference>
<dbReference type="InterPro" id="IPR017968">
    <property type="entry name" value="Acylphosphatase_CS"/>
</dbReference>
<dbReference type="Pfam" id="PF17788">
    <property type="entry name" value="HypF_C"/>
    <property type="match status" value="1"/>
</dbReference>
<dbReference type="InterPro" id="IPR006070">
    <property type="entry name" value="Sua5-like_dom"/>
</dbReference>
<feature type="active site" evidence="9">
    <location>
        <position position="26"/>
    </location>
</feature>
<dbReference type="PIRSF" id="PIRSF006256">
    <property type="entry name" value="CMPcnvr_hdrg_mat"/>
    <property type="match status" value="1"/>
</dbReference>
<dbReference type="Gene3D" id="3.90.870.50">
    <property type="match status" value="1"/>
</dbReference>
<dbReference type="Pfam" id="PF22521">
    <property type="entry name" value="HypF_C_2"/>
    <property type="match status" value="1"/>
</dbReference>
<comment type="caution">
    <text evidence="12">The sequence shown here is derived from an EMBL/GenBank/DDBJ whole genome shotgun (WGS) entry which is preliminary data.</text>
</comment>
<sequence>MLMIVDPTRVARRLRVRGVVQGVGFRPFIYRFANSLGLVGWVRNDGGGVEIEIQGSEPILDAFTQCLASEAPPLARVDSIEPEVIPPDHSRKDFTILPSVEGIVATAIGPDVGVCPSCLSELFDPQDRRWRYPFINCTHCGPRYTITRSLPYDRARTSMAAFTQCPSCDAEYRHPGDRRFHAEPNACPECGPQLSLHEPHGVPALARDAVAETLRRLQLGEVVAIKGLGGFHLACDAANGDAVLRLRVRKRRPHKPLALMFANVASVAHWARVSAAEAATLESPERPIVLLEKLPHFDDTLPGVAPGLDEVGVMLPYTPLHYLLFHEAAGHPTGTAWLDQVQPAIFVMTSANPHGEPLVQGNDEAFERLAEIADVLLMHNRDIVVRCDDSVLRVRADLPSGPGDAAGAGVQFQRRARGFTPLSMPLPADGPAVLAFGAHFKATLCLTREKEAFLSQHIGGLDNPAACTALDEAAEHLQSILSMRPAAVAHDAHPDYYSTRAAFALAEKLDVPLIAVQHHHAHIAAVCAEHCLDGPVLGLAADGVGLGTDGMPWGGELMVVDGAEFRRLGHLSPLPLPGGDRAAREPWRMACGVLHALGRGDEAIERFAAQPNVEQVLGMLVRGTRCPPTTSLGRWFDAATGLLGVCDTMTFEGQAGMVLETLARRFGESLALPGGFHIDKRPPDGLSVLNLYPLLNQLIDENDAARGAAHFHATLIDGLVQWIGDAAHATGLRRVALSGGCMHNRLLATGLRKRLAARGLAVFEAQHVPPGDGGLALGQAWVARALLARGVL</sequence>
<feature type="domain" description="YrdC-like" evidence="11">
    <location>
        <begin position="207"/>
        <end position="418"/>
    </location>
</feature>
<comment type="catalytic activity">
    <reaction evidence="7 8">
        <text>C-terminal L-cysteinyl-[HypE protein] + carbamoyl phosphate + ATP + H2O = C-terminal S-carboxamide-L-cysteinyl-[HypE protein] + AMP + phosphate + diphosphate + H(+)</text>
        <dbReference type="Rhea" id="RHEA:55636"/>
        <dbReference type="Rhea" id="RHEA-COMP:14247"/>
        <dbReference type="Rhea" id="RHEA-COMP:14392"/>
        <dbReference type="ChEBI" id="CHEBI:15377"/>
        <dbReference type="ChEBI" id="CHEBI:15378"/>
        <dbReference type="ChEBI" id="CHEBI:30616"/>
        <dbReference type="ChEBI" id="CHEBI:33019"/>
        <dbReference type="ChEBI" id="CHEBI:43474"/>
        <dbReference type="ChEBI" id="CHEBI:58228"/>
        <dbReference type="ChEBI" id="CHEBI:76913"/>
        <dbReference type="ChEBI" id="CHEBI:139126"/>
        <dbReference type="ChEBI" id="CHEBI:456215"/>
    </reaction>
</comment>
<comment type="function">
    <text evidence="8">Involved in the maturation of [NiFe] hydrogenases. Along with HypE, it catalyzes the synthesis of the CN ligands of the active site iron of [NiFe]-hydrogenases. HypF functions as a carbamoyl transferase using carbamoylphosphate as a substrate and transferring the carboxamido moiety in an ATP-dependent reaction to the thiolate of the C-terminal cysteine of HypE yielding a protein-S-carboxamide.</text>
</comment>
<dbReference type="InterPro" id="IPR017945">
    <property type="entry name" value="DHBP_synth_RibB-like_a/b_dom"/>
</dbReference>
<organism evidence="12 13">
    <name type="scientific">Zoogloea oleivorans</name>
    <dbReference type="NCBI Taxonomy" id="1552750"/>
    <lineage>
        <taxon>Bacteria</taxon>
        <taxon>Pseudomonadati</taxon>
        <taxon>Pseudomonadota</taxon>
        <taxon>Betaproteobacteria</taxon>
        <taxon>Rhodocyclales</taxon>
        <taxon>Zoogloeaceae</taxon>
        <taxon>Zoogloea</taxon>
    </lineage>
</organism>
<dbReference type="Pfam" id="PF01300">
    <property type="entry name" value="Sua5_yciO_yrdC"/>
    <property type="match status" value="1"/>
</dbReference>
<dbReference type="NCBIfam" id="TIGR00143">
    <property type="entry name" value="hypF"/>
    <property type="match status" value="1"/>
</dbReference>
<evidence type="ECO:0000259" key="11">
    <source>
        <dbReference type="PROSITE" id="PS51163"/>
    </source>
</evidence>
<dbReference type="Pfam" id="PF07503">
    <property type="entry name" value="zf-HYPF"/>
    <property type="match status" value="2"/>
</dbReference>
<dbReference type="PROSITE" id="PS51163">
    <property type="entry name" value="YRDC"/>
    <property type="match status" value="1"/>
</dbReference>
<evidence type="ECO:0000313" key="12">
    <source>
        <dbReference type="EMBL" id="TYC55953.1"/>
    </source>
</evidence>
<dbReference type="Gene3D" id="3.30.420.360">
    <property type="match status" value="1"/>
</dbReference>
<evidence type="ECO:0000256" key="1">
    <source>
        <dbReference type="ARBA" id="ARBA00004711"/>
    </source>
</evidence>
<comment type="catalytic activity">
    <reaction evidence="9">
        <text>an acyl phosphate + H2O = a carboxylate + phosphate + H(+)</text>
        <dbReference type="Rhea" id="RHEA:14965"/>
        <dbReference type="ChEBI" id="CHEBI:15377"/>
        <dbReference type="ChEBI" id="CHEBI:15378"/>
        <dbReference type="ChEBI" id="CHEBI:29067"/>
        <dbReference type="ChEBI" id="CHEBI:43474"/>
        <dbReference type="ChEBI" id="CHEBI:59918"/>
        <dbReference type="EC" id="3.6.1.7"/>
    </reaction>
</comment>
<name>A0A6C2CR24_9RHOO</name>
<feature type="domain" description="Acylphosphatase-like" evidence="10">
    <location>
        <begin position="11"/>
        <end position="98"/>
    </location>
</feature>
<evidence type="ECO:0000256" key="6">
    <source>
        <dbReference type="ARBA" id="ARBA00022833"/>
    </source>
</evidence>
<dbReference type="InterPro" id="IPR011125">
    <property type="entry name" value="Znf_HypF"/>
</dbReference>
<dbReference type="UniPathway" id="UPA00335"/>
<keyword evidence="3" id="KW-0436">Ligase</keyword>
<dbReference type="GO" id="GO:0051604">
    <property type="term" value="P:protein maturation"/>
    <property type="evidence" value="ECO:0007669"/>
    <property type="project" value="TreeGrafter"/>
</dbReference>
<dbReference type="SUPFAM" id="SSF54975">
    <property type="entry name" value="Acylphosphatase/BLUF domain-like"/>
    <property type="match status" value="1"/>
</dbReference>
<dbReference type="AlphaFoldDB" id="A0A6C2CR24"/>
<dbReference type="InterPro" id="IPR036046">
    <property type="entry name" value="Acylphosphatase-like_dom_sf"/>
</dbReference>
<reference evidence="12 13" key="1">
    <citation type="submission" date="2019-01" db="EMBL/GenBank/DDBJ databases">
        <title>Zoogloea oleivorans genome sequencing and assembly.</title>
        <authorList>
            <person name="Tancsics A."/>
            <person name="Farkas M."/>
            <person name="Kriszt B."/>
            <person name="Maroti G."/>
            <person name="Horvath B."/>
        </authorList>
    </citation>
    <scope>NUCLEOTIDE SEQUENCE [LARGE SCALE GENOMIC DNA]</scope>
    <source>
        <strain evidence="12 13">Buc</strain>
    </source>
</reference>
<dbReference type="GO" id="GO:0003998">
    <property type="term" value="F:acylphosphatase activity"/>
    <property type="evidence" value="ECO:0007669"/>
    <property type="project" value="UniProtKB-EC"/>
</dbReference>
<keyword evidence="5" id="KW-0863">Zinc-finger</keyword>
<dbReference type="GO" id="GO:0008270">
    <property type="term" value="F:zinc ion binding"/>
    <property type="evidence" value="ECO:0007669"/>
    <property type="project" value="UniProtKB-KW"/>
</dbReference>
<dbReference type="GO" id="GO:0016743">
    <property type="term" value="F:carboxyl- or carbamoyltransferase activity"/>
    <property type="evidence" value="ECO:0007669"/>
    <property type="project" value="UniProtKB-UniRule"/>
</dbReference>
<dbReference type="OrthoDB" id="9808093at2"/>
<dbReference type="InterPro" id="IPR055128">
    <property type="entry name" value="HypF_C_2"/>
</dbReference>
<accession>A0A6C2CR24</accession>
<dbReference type="Gene3D" id="3.30.420.40">
    <property type="match status" value="1"/>
</dbReference>
<keyword evidence="13" id="KW-1185">Reference proteome</keyword>
<dbReference type="InterPro" id="IPR004421">
    <property type="entry name" value="Carbamoyltransferase_HypF"/>
</dbReference>
<evidence type="ECO:0000256" key="3">
    <source>
        <dbReference type="ARBA" id="ARBA00022598"/>
    </source>
</evidence>
<dbReference type="PROSITE" id="PS51160">
    <property type="entry name" value="ACYLPHOSPHATASE_3"/>
    <property type="match status" value="1"/>
</dbReference>
<dbReference type="EC" id="6.2.-.-" evidence="8"/>
<comment type="pathway">
    <text evidence="1 8">Protein modification; [NiFe] hydrogenase maturation.</text>
</comment>
<dbReference type="InterPro" id="IPR041440">
    <property type="entry name" value="HypF_C"/>
</dbReference>
<dbReference type="GO" id="GO:0016874">
    <property type="term" value="F:ligase activity"/>
    <property type="evidence" value="ECO:0007669"/>
    <property type="project" value="UniProtKB-UniRule"/>
</dbReference>
<dbReference type="Pfam" id="PF00708">
    <property type="entry name" value="Acylphosphatase"/>
    <property type="match status" value="1"/>
</dbReference>
<keyword evidence="4" id="KW-0479">Metal-binding</keyword>
<proteinExistence type="inferred from homology"/>
<dbReference type="SUPFAM" id="SSF55821">
    <property type="entry name" value="YrdC/RibB"/>
    <property type="match status" value="1"/>
</dbReference>
<evidence type="ECO:0000256" key="4">
    <source>
        <dbReference type="ARBA" id="ARBA00022723"/>
    </source>
</evidence>
<dbReference type="Proteomes" id="UP000389128">
    <property type="component" value="Unassembled WGS sequence"/>
</dbReference>
<dbReference type="InterPro" id="IPR001792">
    <property type="entry name" value="Acylphosphatase-like_dom"/>
</dbReference>
<comment type="similarity">
    <text evidence="2 8">Belongs to the carbamoyltransferase HypF family.</text>
</comment>
<dbReference type="GO" id="GO:0003725">
    <property type="term" value="F:double-stranded RNA binding"/>
    <property type="evidence" value="ECO:0007669"/>
    <property type="project" value="InterPro"/>
</dbReference>
<evidence type="ECO:0000256" key="8">
    <source>
        <dbReference type="PIRNR" id="PIRNR006256"/>
    </source>
</evidence>
<evidence type="ECO:0000256" key="2">
    <source>
        <dbReference type="ARBA" id="ARBA00008097"/>
    </source>
</evidence>
<dbReference type="EMBL" id="SDKK01000012">
    <property type="protein sequence ID" value="TYC55953.1"/>
    <property type="molecule type" value="Genomic_DNA"/>
</dbReference>
<evidence type="ECO:0000256" key="7">
    <source>
        <dbReference type="ARBA" id="ARBA00048220"/>
    </source>
</evidence>